<dbReference type="AlphaFoldDB" id="A0A0X3Q4Y0"/>
<dbReference type="InterPro" id="IPR000504">
    <property type="entry name" value="RRM_dom"/>
</dbReference>
<feature type="region of interest" description="Disordered" evidence="2">
    <location>
        <begin position="42"/>
        <end position="165"/>
    </location>
</feature>
<reference evidence="4" key="1">
    <citation type="submission" date="2016-01" db="EMBL/GenBank/DDBJ databases">
        <title>Reference transcriptome for the parasite Schistocephalus solidus: insights into the molecular evolution of parasitism.</title>
        <authorList>
            <person name="Hebert F.O."/>
            <person name="Grambauer S."/>
            <person name="Barber I."/>
            <person name="Landry C.R."/>
            <person name="Aubin-Horth N."/>
        </authorList>
    </citation>
    <scope>NUCLEOTIDE SEQUENCE</scope>
</reference>
<feature type="compositionally biased region" description="Basic and acidic residues" evidence="2">
    <location>
        <begin position="118"/>
        <end position="160"/>
    </location>
</feature>
<dbReference type="GO" id="GO:0003723">
    <property type="term" value="F:RNA binding"/>
    <property type="evidence" value="ECO:0007669"/>
    <property type="project" value="UniProtKB-UniRule"/>
</dbReference>
<dbReference type="SUPFAM" id="SSF54928">
    <property type="entry name" value="RNA-binding domain, RBD"/>
    <property type="match status" value="1"/>
</dbReference>
<dbReference type="Gene3D" id="3.30.70.330">
    <property type="match status" value="1"/>
</dbReference>
<name>A0A0X3Q4Y0_SCHSO</name>
<dbReference type="PROSITE" id="PS50102">
    <property type="entry name" value="RRM"/>
    <property type="match status" value="1"/>
</dbReference>
<accession>A0A0X3Q4Y0</accession>
<sequence length="398" mass="45655">MEVFPEIQDFRSVKCSWAQIPRSLPRFFVHVSFEMSYDAPYYGSSNRRSGASGKYDDYDGPNRDRARPHRQSSSDHTRGTHHGYRVDERAVDERTYRRDSFEEPVRPSSYRGGAGGGGDRRDPYYSRRAEIYDSERPASHDYPPDRRGGDNRPRPVDSQRPKPSKVLGVFGLSTYTTERDLYDIFSSFGHVKEIKMIYDNLTGKSRGFAFVYYDSTEDATHAKARGDQGMEIDGRLVRVDYSLTQAPHPPTPGVYMGKSKRRPMHDGYDRRDRSYGDRRPMAPSRRVLSPDDGGVAYDYRRDTGPQGRHRSPGSPRRDFSRDMENGHDGSMRKRIRTLSSSRSRSPPPVYHPRQRAEREEEPKRRLVSRSPLRPRSPRKVIDGGSNAKVSTVTVLDHA</sequence>
<organism evidence="4">
    <name type="scientific">Schistocephalus solidus</name>
    <name type="common">Tapeworm</name>
    <dbReference type="NCBI Taxonomy" id="70667"/>
    <lineage>
        <taxon>Eukaryota</taxon>
        <taxon>Metazoa</taxon>
        <taxon>Spiralia</taxon>
        <taxon>Lophotrochozoa</taxon>
        <taxon>Platyhelminthes</taxon>
        <taxon>Cestoda</taxon>
        <taxon>Eucestoda</taxon>
        <taxon>Diphyllobothriidea</taxon>
        <taxon>Diphyllobothriidae</taxon>
        <taxon>Schistocephalus</taxon>
    </lineage>
</organism>
<dbReference type="InterPro" id="IPR012677">
    <property type="entry name" value="Nucleotide-bd_a/b_plait_sf"/>
</dbReference>
<protein>
    <recommendedName>
        <fullName evidence="3">RRM domain-containing protein</fullName>
    </recommendedName>
</protein>
<feature type="region of interest" description="Disordered" evidence="2">
    <location>
        <begin position="243"/>
        <end position="398"/>
    </location>
</feature>
<feature type="compositionally biased region" description="Polar residues" evidence="2">
    <location>
        <begin position="387"/>
        <end position="398"/>
    </location>
</feature>
<dbReference type="InterPro" id="IPR035979">
    <property type="entry name" value="RBD_domain_sf"/>
</dbReference>
<evidence type="ECO:0000256" key="1">
    <source>
        <dbReference type="PROSITE-ProRule" id="PRU00176"/>
    </source>
</evidence>
<dbReference type="SMART" id="SM00360">
    <property type="entry name" value="RRM"/>
    <property type="match status" value="1"/>
</dbReference>
<feature type="compositionally biased region" description="Basic and acidic residues" evidence="2">
    <location>
        <begin position="72"/>
        <end position="105"/>
    </location>
</feature>
<feature type="compositionally biased region" description="Basic and acidic residues" evidence="2">
    <location>
        <begin position="315"/>
        <end position="331"/>
    </location>
</feature>
<evidence type="ECO:0000259" key="3">
    <source>
        <dbReference type="PROSITE" id="PS50102"/>
    </source>
</evidence>
<dbReference type="Pfam" id="PF00076">
    <property type="entry name" value="RRM_1"/>
    <property type="match status" value="1"/>
</dbReference>
<keyword evidence="1" id="KW-0694">RNA-binding</keyword>
<dbReference type="EMBL" id="GEEE01003952">
    <property type="protein sequence ID" value="JAP59273.1"/>
    <property type="molecule type" value="Transcribed_RNA"/>
</dbReference>
<feature type="compositionally biased region" description="Basic and acidic residues" evidence="2">
    <location>
        <begin position="54"/>
        <end position="65"/>
    </location>
</feature>
<dbReference type="InterPro" id="IPR050441">
    <property type="entry name" value="RBM"/>
</dbReference>
<gene>
    <name evidence="4" type="ORF">TR135949</name>
</gene>
<feature type="compositionally biased region" description="Basic and acidic residues" evidence="2">
    <location>
        <begin position="354"/>
        <end position="364"/>
    </location>
</feature>
<dbReference type="CDD" id="cd12363">
    <property type="entry name" value="RRM_TRA2"/>
    <property type="match status" value="1"/>
</dbReference>
<feature type="domain" description="RRM" evidence="3">
    <location>
        <begin position="165"/>
        <end position="244"/>
    </location>
</feature>
<evidence type="ECO:0000256" key="2">
    <source>
        <dbReference type="SAM" id="MobiDB-lite"/>
    </source>
</evidence>
<evidence type="ECO:0000313" key="4">
    <source>
        <dbReference type="EMBL" id="JAP59273.1"/>
    </source>
</evidence>
<dbReference type="PANTHER" id="PTHR48034">
    <property type="entry name" value="TRANSFORMER-2 SEX-DETERMINING PROTEIN-RELATED"/>
    <property type="match status" value="1"/>
</dbReference>
<proteinExistence type="predicted"/>
<feature type="compositionally biased region" description="Basic and acidic residues" evidence="2">
    <location>
        <begin position="264"/>
        <end position="280"/>
    </location>
</feature>